<dbReference type="PROSITE" id="PS50930">
    <property type="entry name" value="HTH_LYTTR"/>
    <property type="match status" value="1"/>
</dbReference>
<dbReference type="OrthoDB" id="236568at2"/>
<reference evidence="6" key="1">
    <citation type="submission" date="2017-08" db="EMBL/GenBank/DDBJ databases">
        <title>Direct submision.</title>
        <authorList>
            <person name="Kim S.-J."/>
            <person name="Rhee S.-K."/>
        </authorList>
    </citation>
    <scope>NUCLEOTIDE SEQUENCE [LARGE SCALE GENOMIC DNA]</scope>
    <source>
        <strain evidence="6">GI5</strain>
    </source>
</reference>
<dbReference type="GO" id="GO:0000156">
    <property type="term" value="F:phosphorelay response regulator activity"/>
    <property type="evidence" value="ECO:0007669"/>
    <property type="project" value="InterPro"/>
</dbReference>
<proteinExistence type="predicted"/>
<dbReference type="Proteomes" id="UP000235116">
    <property type="component" value="Chromosome"/>
</dbReference>
<dbReference type="InterPro" id="IPR011006">
    <property type="entry name" value="CheY-like_superfamily"/>
</dbReference>
<gene>
    <name evidence="5" type="ORF">Kalk_09155</name>
</gene>
<dbReference type="InterPro" id="IPR001789">
    <property type="entry name" value="Sig_transdc_resp-reg_receiver"/>
</dbReference>
<sequence length="248" mass="28281">MRVLICDDEPLARDRMRRMLEKIPATLCVGEAENGQELLEMVPRVHPELILLDIRMPGMDGLQAASRLSDGDNPPAIIFCTAYDEHAIEAFKVNAVDYLLKPVRQEDLEGALSKASRINKAQMSAVRKELGEEHDPDSSEREYISARSRRGIELIPVADVRYFLADQKYVTVRHSQGETLLDETLKDLETEFGERFFRIHRNALVALDYVEGMEHKGSQYQLRIQGIAERLTVSRRHASAVKKLLQRL</sequence>
<dbReference type="Gene3D" id="3.40.50.2300">
    <property type="match status" value="1"/>
</dbReference>
<evidence type="ECO:0000259" key="3">
    <source>
        <dbReference type="PROSITE" id="PS50110"/>
    </source>
</evidence>
<dbReference type="EMBL" id="CP022684">
    <property type="protein sequence ID" value="AUM14895.1"/>
    <property type="molecule type" value="Genomic_DNA"/>
</dbReference>
<evidence type="ECO:0000259" key="4">
    <source>
        <dbReference type="PROSITE" id="PS50930"/>
    </source>
</evidence>
<dbReference type="AlphaFoldDB" id="A0A2K9LTS1"/>
<keyword evidence="2" id="KW-0597">Phosphoprotein</keyword>
<dbReference type="SUPFAM" id="SSF52172">
    <property type="entry name" value="CheY-like"/>
    <property type="match status" value="1"/>
</dbReference>
<dbReference type="Gene3D" id="2.40.50.1020">
    <property type="entry name" value="LytTr DNA-binding domain"/>
    <property type="match status" value="1"/>
</dbReference>
<dbReference type="PANTHER" id="PTHR37299:SF1">
    <property type="entry name" value="STAGE 0 SPORULATION PROTEIN A HOMOLOG"/>
    <property type="match status" value="1"/>
</dbReference>
<feature type="domain" description="Response regulatory" evidence="3">
    <location>
        <begin position="2"/>
        <end position="116"/>
    </location>
</feature>
<evidence type="ECO:0000256" key="2">
    <source>
        <dbReference type="PROSITE-ProRule" id="PRU00169"/>
    </source>
</evidence>
<feature type="domain" description="HTH LytTR-type" evidence="4">
    <location>
        <begin position="144"/>
        <end position="247"/>
    </location>
</feature>
<protein>
    <submittedName>
        <fullName evidence="5">DNA-binding response regulator</fullName>
    </submittedName>
</protein>
<feature type="modified residue" description="4-aspartylphosphate" evidence="2">
    <location>
        <position position="53"/>
    </location>
</feature>
<organism evidence="5 6">
    <name type="scientific">Ketobacter alkanivorans</name>
    <dbReference type="NCBI Taxonomy" id="1917421"/>
    <lineage>
        <taxon>Bacteria</taxon>
        <taxon>Pseudomonadati</taxon>
        <taxon>Pseudomonadota</taxon>
        <taxon>Gammaproteobacteria</taxon>
        <taxon>Pseudomonadales</taxon>
        <taxon>Ketobacteraceae</taxon>
        <taxon>Ketobacter</taxon>
    </lineage>
</organism>
<dbReference type="SMART" id="SM00448">
    <property type="entry name" value="REC"/>
    <property type="match status" value="1"/>
</dbReference>
<keyword evidence="6" id="KW-1185">Reference proteome</keyword>
<keyword evidence="5" id="KW-0238">DNA-binding</keyword>
<dbReference type="InterPro" id="IPR046947">
    <property type="entry name" value="LytR-like"/>
</dbReference>
<dbReference type="PANTHER" id="PTHR37299">
    <property type="entry name" value="TRANSCRIPTIONAL REGULATOR-RELATED"/>
    <property type="match status" value="1"/>
</dbReference>
<dbReference type="GO" id="GO:0003677">
    <property type="term" value="F:DNA binding"/>
    <property type="evidence" value="ECO:0007669"/>
    <property type="project" value="UniProtKB-KW"/>
</dbReference>
<dbReference type="KEGG" id="kak:Kalk_09155"/>
<evidence type="ECO:0000256" key="1">
    <source>
        <dbReference type="ARBA" id="ARBA00023012"/>
    </source>
</evidence>
<dbReference type="RefSeq" id="WP_101896264.1">
    <property type="nucleotide sequence ID" value="NZ_CP022684.1"/>
</dbReference>
<evidence type="ECO:0000313" key="6">
    <source>
        <dbReference type="Proteomes" id="UP000235116"/>
    </source>
</evidence>
<accession>A0A2K9LTS1</accession>
<evidence type="ECO:0000313" key="5">
    <source>
        <dbReference type="EMBL" id="AUM14895.1"/>
    </source>
</evidence>
<keyword evidence="1" id="KW-0902">Two-component regulatory system</keyword>
<dbReference type="InterPro" id="IPR007492">
    <property type="entry name" value="LytTR_DNA-bd_dom"/>
</dbReference>
<name>A0A2K9LTS1_9GAMM</name>
<dbReference type="PROSITE" id="PS50110">
    <property type="entry name" value="RESPONSE_REGULATORY"/>
    <property type="match status" value="1"/>
</dbReference>
<dbReference type="Pfam" id="PF00072">
    <property type="entry name" value="Response_reg"/>
    <property type="match status" value="1"/>
</dbReference>
<dbReference type="SMART" id="SM00850">
    <property type="entry name" value="LytTR"/>
    <property type="match status" value="1"/>
</dbReference>
<dbReference type="Pfam" id="PF04397">
    <property type="entry name" value="LytTR"/>
    <property type="match status" value="1"/>
</dbReference>